<sequence length="29" mass="3315">MKKIHILFLLLVAQVAFSQSDKTKKADKL</sequence>
<keyword evidence="2" id="KW-1185">Reference proteome</keyword>
<dbReference type="AlphaFoldDB" id="A0A1I7ITE8"/>
<gene>
    <name evidence="1" type="ORF">SAMN05216480_12144</name>
</gene>
<reference evidence="1 2" key="1">
    <citation type="submission" date="2016-10" db="EMBL/GenBank/DDBJ databases">
        <authorList>
            <person name="de Groot N.N."/>
        </authorList>
    </citation>
    <scope>NUCLEOTIDE SEQUENCE [LARGE SCALE GENOMIC DNA]</scope>
    <source>
        <strain evidence="1 2">CGMCC 1.12333</strain>
    </source>
</reference>
<protein>
    <submittedName>
        <fullName evidence="1">Uncharacterized protein</fullName>
    </submittedName>
</protein>
<feature type="non-terminal residue" evidence="1">
    <location>
        <position position="29"/>
    </location>
</feature>
<proteinExistence type="predicted"/>
<dbReference type="Proteomes" id="UP000199138">
    <property type="component" value="Unassembled WGS sequence"/>
</dbReference>
<accession>A0A1I7ITE8</accession>
<evidence type="ECO:0000313" key="2">
    <source>
        <dbReference type="Proteomes" id="UP000199138"/>
    </source>
</evidence>
<evidence type="ECO:0000313" key="1">
    <source>
        <dbReference type="EMBL" id="SFU76216.1"/>
    </source>
</evidence>
<dbReference type="STRING" id="1224947.SAMN05216480_12144"/>
<dbReference type="EMBL" id="FPBK01000021">
    <property type="protein sequence ID" value="SFU76216.1"/>
    <property type="molecule type" value="Genomic_DNA"/>
</dbReference>
<name>A0A1I7ITE8_9FLAO</name>
<organism evidence="1 2">
    <name type="scientific">Pustulibacterium marinum</name>
    <dbReference type="NCBI Taxonomy" id="1224947"/>
    <lineage>
        <taxon>Bacteria</taxon>
        <taxon>Pseudomonadati</taxon>
        <taxon>Bacteroidota</taxon>
        <taxon>Flavobacteriia</taxon>
        <taxon>Flavobacteriales</taxon>
        <taxon>Flavobacteriaceae</taxon>
        <taxon>Pustulibacterium</taxon>
    </lineage>
</organism>